<dbReference type="InterPro" id="IPR003785">
    <property type="entry name" value="Creatininase/forma_Hydrolase"/>
</dbReference>
<evidence type="ECO:0000256" key="2">
    <source>
        <dbReference type="ARBA" id="ARBA00022723"/>
    </source>
</evidence>
<reference evidence="6" key="1">
    <citation type="journal article" date="2014" name="Front. Microbiol.">
        <title>High frequency of phylogenetically diverse reductive dehalogenase-homologous genes in deep subseafloor sedimentary metagenomes.</title>
        <authorList>
            <person name="Kawai M."/>
            <person name="Futagami T."/>
            <person name="Toyoda A."/>
            <person name="Takaki Y."/>
            <person name="Nishi S."/>
            <person name="Hori S."/>
            <person name="Arai W."/>
            <person name="Tsubouchi T."/>
            <person name="Morono Y."/>
            <person name="Uchiyama I."/>
            <person name="Ito T."/>
            <person name="Fujiyama A."/>
            <person name="Inagaki F."/>
            <person name="Takami H."/>
        </authorList>
    </citation>
    <scope>NUCLEOTIDE SEQUENCE</scope>
    <source>
        <strain evidence="6">Expedition CK06-06</strain>
    </source>
</reference>
<dbReference type="SUPFAM" id="SSF102215">
    <property type="entry name" value="Creatininase"/>
    <property type="match status" value="1"/>
</dbReference>
<comment type="cofactor">
    <cofactor evidence="1">
        <name>Zn(2+)</name>
        <dbReference type="ChEBI" id="CHEBI:29105"/>
    </cofactor>
</comment>
<evidence type="ECO:0008006" key="7">
    <source>
        <dbReference type="Google" id="ProtNLM"/>
    </source>
</evidence>
<dbReference type="AlphaFoldDB" id="X0XG09"/>
<dbReference type="PANTHER" id="PTHR35005">
    <property type="entry name" value="3-DEHYDRO-SCYLLO-INOSOSE HYDROLASE"/>
    <property type="match status" value="1"/>
</dbReference>
<dbReference type="GO" id="GO:0009231">
    <property type="term" value="P:riboflavin biosynthetic process"/>
    <property type="evidence" value="ECO:0007669"/>
    <property type="project" value="TreeGrafter"/>
</dbReference>
<protein>
    <recommendedName>
        <fullName evidence="7">Creatininase family protein</fullName>
    </recommendedName>
</protein>
<dbReference type="GO" id="GO:0046872">
    <property type="term" value="F:metal ion binding"/>
    <property type="evidence" value="ECO:0007669"/>
    <property type="project" value="UniProtKB-KW"/>
</dbReference>
<dbReference type="Pfam" id="PF02633">
    <property type="entry name" value="Creatininase"/>
    <property type="match status" value="1"/>
</dbReference>
<keyword evidence="2" id="KW-0479">Metal-binding</keyword>
<sequence length="248" mass="27599">MVIIPIGSTEQHGPHLPLGTDYYEAFGMSKKISARTGVVVAPVLLAGYSVYHSGFQGTLSLKPETLEQVLFETAEILIKYGFRRFMFFNYHGGNRVAESKVMFRINHTTEAVAVAIGIGAPFKRTEEKIEGVTDDQHAGIYETSIMLYLKPELVKMERAKRPELNLTPRMRELLMLSKENSGLMAILNSLKGVPVETKKGGASHELSSNGIWSSGDPKRATKERGERIVKNMVDGAVKFIEVWKKAKK</sequence>
<accession>X0XG09</accession>
<keyword evidence="4" id="KW-0862">Zinc</keyword>
<evidence type="ECO:0000256" key="1">
    <source>
        <dbReference type="ARBA" id="ARBA00001947"/>
    </source>
</evidence>
<dbReference type="Gene3D" id="3.40.50.10310">
    <property type="entry name" value="Creatininase"/>
    <property type="match status" value="1"/>
</dbReference>
<keyword evidence="3" id="KW-0378">Hydrolase</keyword>
<dbReference type="GO" id="GO:0016811">
    <property type="term" value="F:hydrolase activity, acting on carbon-nitrogen (but not peptide) bonds, in linear amides"/>
    <property type="evidence" value="ECO:0007669"/>
    <property type="project" value="TreeGrafter"/>
</dbReference>
<proteinExistence type="predicted"/>
<dbReference type="EMBL" id="BARS01041633">
    <property type="protein sequence ID" value="GAG34362.1"/>
    <property type="molecule type" value="Genomic_DNA"/>
</dbReference>
<evidence type="ECO:0000313" key="6">
    <source>
        <dbReference type="EMBL" id="GAG34362.1"/>
    </source>
</evidence>
<name>X0XG09_9ZZZZ</name>
<evidence type="ECO:0000256" key="3">
    <source>
        <dbReference type="ARBA" id="ARBA00022801"/>
    </source>
</evidence>
<comment type="caution">
    <text evidence="6">The sequence shown here is derived from an EMBL/GenBank/DDBJ whole genome shotgun (WGS) entry which is preliminary data.</text>
</comment>
<evidence type="ECO:0000256" key="5">
    <source>
        <dbReference type="SAM" id="MobiDB-lite"/>
    </source>
</evidence>
<dbReference type="InterPro" id="IPR024087">
    <property type="entry name" value="Creatininase-like_sf"/>
</dbReference>
<evidence type="ECO:0000256" key="4">
    <source>
        <dbReference type="ARBA" id="ARBA00022833"/>
    </source>
</evidence>
<dbReference type="PANTHER" id="PTHR35005:SF1">
    <property type="entry name" value="2-AMINO-5-FORMYLAMINO-6-RIBOSYLAMINOPYRIMIDIN-4(3H)-ONE 5'-MONOPHOSPHATE DEFORMYLASE"/>
    <property type="match status" value="1"/>
</dbReference>
<organism evidence="6">
    <name type="scientific">marine sediment metagenome</name>
    <dbReference type="NCBI Taxonomy" id="412755"/>
    <lineage>
        <taxon>unclassified sequences</taxon>
        <taxon>metagenomes</taxon>
        <taxon>ecological metagenomes</taxon>
    </lineage>
</organism>
<feature type="region of interest" description="Disordered" evidence="5">
    <location>
        <begin position="199"/>
        <end position="220"/>
    </location>
</feature>
<gene>
    <name evidence="6" type="ORF">S01H1_63288</name>
</gene>